<keyword evidence="3 5" id="KW-0238">DNA-binding</keyword>
<evidence type="ECO:0000256" key="5">
    <source>
        <dbReference type="PROSITE-ProRule" id="PRU01248"/>
    </source>
</evidence>
<dbReference type="Proteomes" id="UP000714380">
    <property type="component" value="Unassembled WGS sequence"/>
</dbReference>
<dbReference type="Gene3D" id="1.10.443.10">
    <property type="entry name" value="Intergrase catalytic core"/>
    <property type="match status" value="1"/>
</dbReference>
<dbReference type="SUPFAM" id="SSF56349">
    <property type="entry name" value="DNA breaking-rejoining enzymes"/>
    <property type="match status" value="1"/>
</dbReference>
<keyword evidence="4" id="KW-0233">DNA recombination</keyword>
<evidence type="ECO:0000256" key="2">
    <source>
        <dbReference type="ARBA" id="ARBA00022908"/>
    </source>
</evidence>
<proteinExistence type="inferred from homology"/>
<dbReference type="Pfam" id="PF00589">
    <property type="entry name" value="Phage_integrase"/>
    <property type="match status" value="1"/>
</dbReference>
<dbReference type="Gene3D" id="1.10.150.130">
    <property type="match status" value="1"/>
</dbReference>
<evidence type="ECO:0000256" key="1">
    <source>
        <dbReference type="ARBA" id="ARBA00008857"/>
    </source>
</evidence>
<comment type="caution">
    <text evidence="8">The sequence shown here is derived from an EMBL/GenBank/DDBJ whole genome shotgun (WGS) entry which is preliminary data.</text>
</comment>
<dbReference type="PANTHER" id="PTHR30349">
    <property type="entry name" value="PHAGE INTEGRASE-RELATED"/>
    <property type="match status" value="1"/>
</dbReference>
<protein>
    <submittedName>
        <fullName evidence="8">Integron integrase</fullName>
    </submittedName>
</protein>
<dbReference type="InterPro" id="IPR011010">
    <property type="entry name" value="DNA_brk_join_enz"/>
</dbReference>
<dbReference type="PROSITE" id="PS51900">
    <property type="entry name" value="CB"/>
    <property type="match status" value="1"/>
</dbReference>
<evidence type="ECO:0000256" key="4">
    <source>
        <dbReference type="ARBA" id="ARBA00023172"/>
    </source>
</evidence>
<reference evidence="8 9" key="1">
    <citation type="submission" date="2020-12" db="EMBL/GenBank/DDBJ databases">
        <title>Novel Thalassolituus-related marine hydrocarbonoclastic bacteria mediated algae-derived hydrocarbons mineralization in twilight zone of the northern South China Sea.</title>
        <authorList>
            <person name="Dong C."/>
        </authorList>
    </citation>
    <scope>NUCLEOTIDE SEQUENCE [LARGE SCALE GENOMIC DNA]</scope>
    <source>
        <strain evidence="8 9">IMCC1826</strain>
    </source>
</reference>
<dbReference type="InterPro" id="IPR044068">
    <property type="entry name" value="CB"/>
</dbReference>
<dbReference type="NCBIfam" id="TIGR02249">
    <property type="entry name" value="integrase_gron"/>
    <property type="match status" value="1"/>
</dbReference>
<feature type="domain" description="Tyr recombinase" evidence="6">
    <location>
        <begin position="101"/>
        <end position="314"/>
    </location>
</feature>
<sequence length="332" mass="37990">MAKSKFLTEVREFMRLHGYSIRTEHTYIYWIRFYIRFHRLQHPASLGPDHVIMFLSFLANRRDVAINTQKIALNALAFLYNKYLNQPLGDIGFTFATRPRHLPTVLSPYEVGRILSVCDKRDRLIFSLLFGSGLRISECLRLRIKDFDFPRGSLTVFDGKGAKDRVTILPQSLKPLCDDFFDKAIALQKSDNDRGLGPSLPGALGKKYPSAHRQPAWMFVFPSTTVCTHPYTKILCRHHLHDSVPRRALKQAVLDADLVSKRITCHTFRHSFATELLRSGRDIRTVQELLGHSDVATTQIYTHVIGQHFAGTTSPLDFTPQLTDRRPESPKT</sequence>
<dbReference type="InterPro" id="IPR010998">
    <property type="entry name" value="Integrase_recombinase_N"/>
</dbReference>
<dbReference type="InterPro" id="IPR004107">
    <property type="entry name" value="Integrase_SAM-like_N"/>
</dbReference>
<dbReference type="PANTHER" id="PTHR30349:SF64">
    <property type="entry name" value="PROPHAGE INTEGRASE INTD-RELATED"/>
    <property type="match status" value="1"/>
</dbReference>
<dbReference type="InterPro" id="IPR013762">
    <property type="entry name" value="Integrase-like_cat_sf"/>
</dbReference>
<accession>A0ABS7ZNJ8</accession>
<dbReference type="InterPro" id="IPR011946">
    <property type="entry name" value="Integrase_integron-type"/>
</dbReference>
<dbReference type="InterPro" id="IPR002104">
    <property type="entry name" value="Integrase_catalytic"/>
</dbReference>
<dbReference type="InterPro" id="IPR050090">
    <property type="entry name" value="Tyrosine_recombinase_XerCD"/>
</dbReference>
<evidence type="ECO:0000313" key="8">
    <source>
        <dbReference type="EMBL" id="MCA6063262.1"/>
    </source>
</evidence>
<dbReference type="EMBL" id="JAEDAH010000031">
    <property type="protein sequence ID" value="MCA6063262.1"/>
    <property type="molecule type" value="Genomic_DNA"/>
</dbReference>
<dbReference type="RefSeq" id="WP_225673115.1">
    <property type="nucleotide sequence ID" value="NZ_JAEDAH010000031.1"/>
</dbReference>
<evidence type="ECO:0000259" key="6">
    <source>
        <dbReference type="PROSITE" id="PS51898"/>
    </source>
</evidence>
<name>A0ABS7ZNJ8_9GAMM</name>
<dbReference type="PROSITE" id="PS51898">
    <property type="entry name" value="TYR_RECOMBINASE"/>
    <property type="match status" value="1"/>
</dbReference>
<keyword evidence="9" id="KW-1185">Reference proteome</keyword>
<feature type="domain" description="Core-binding (CB)" evidence="7">
    <location>
        <begin position="1"/>
        <end position="84"/>
    </location>
</feature>
<organism evidence="8 9">
    <name type="scientific">Thalassolituus marinus</name>
    <dbReference type="NCBI Taxonomy" id="671053"/>
    <lineage>
        <taxon>Bacteria</taxon>
        <taxon>Pseudomonadati</taxon>
        <taxon>Pseudomonadota</taxon>
        <taxon>Gammaproteobacteria</taxon>
        <taxon>Oceanospirillales</taxon>
        <taxon>Oceanospirillaceae</taxon>
        <taxon>Thalassolituus</taxon>
    </lineage>
</organism>
<keyword evidence="2" id="KW-0229">DNA integration</keyword>
<gene>
    <name evidence="8" type="ORF">I9W95_06545</name>
</gene>
<dbReference type="Pfam" id="PF13495">
    <property type="entry name" value="Phage_int_SAM_4"/>
    <property type="match status" value="1"/>
</dbReference>
<evidence type="ECO:0000313" key="9">
    <source>
        <dbReference type="Proteomes" id="UP000714380"/>
    </source>
</evidence>
<evidence type="ECO:0000259" key="7">
    <source>
        <dbReference type="PROSITE" id="PS51900"/>
    </source>
</evidence>
<comment type="similarity">
    <text evidence="1">Belongs to the 'phage' integrase family.</text>
</comment>
<evidence type="ECO:0000256" key="3">
    <source>
        <dbReference type="ARBA" id="ARBA00023125"/>
    </source>
</evidence>